<name>A0A8J2PG04_9HEXA</name>
<protein>
    <submittedName>
        <fullName evidence="2">Uncharacterized protein</fullName>
    </submittedName>
</protein>
<evidence type="ECO:0000256" key="1">
    <source>
        <dbReference type="SAM" id="MobiDB-lite"/>
    </source>
</evidence>
<organism evidence="2 3">
    <name type="scientific">Allacma fusca</name>
    <dbReference type="NCBI Taxonomy" id="39272"/>
    <lineage>
        <taxon>Eukaryota</taxon>
        <taxon>Metazoa</taxon>
        <taxon>Ecdysozoa</taxon>
        <taxon>Arthropoda</taxon>
        <taxon>Hexapoda</taxon>
        <taxon>Collembola</taxon>
        <taxon>Symphypleona</taxon>
        <taxon>Sminthuridae</taxon>
        <taxon>Allacma</taxon>
    </lineage>
</organism>
<dbReference type="EMBL" id="CAJVCH010490100">
    <property type="protein sequence ID" value="CAG7820783.1"/>
    <property type="molecule type" value="Genomic_DNA"/>
</dbReference>
<dbReference type="AlphaFoldDB" id="A0A8J2PG04"/>
<reference evidence="2" key="1">
    <citation type="submission" date="2021-06" db="EMBL/GenBank/DDBJ databases">
        <authorList>
            <person name="Hodson N. C."/>
            <person name="Mongue J. A."/>
            <person name="Jaron S. K."/>
        </authorList>
    </citation>
    <scope>NUCLEOTIDE SEQUENCE</scope>
</reference>
<gene>
    <name evidence="2" type="ORF">AFUS01_LOCUS31155</name>
</gene>
<evidence type="ECO:0000313" key="3">
    <source>
        <dbReference type="Proteomes" id="UP000708208"/>
    </source>
</evidence>
<dbReference type="Proteomes" id="UP000708208">
    <property type="component" value="Unassembled WGS sequence"/>
</dbReference>
<sequence>MRHDRFIYSSLKFASILRSGCLPVSHSQLRSYLQLGLYTLVYLRVIMGTPGKPDDAGRSNPFAAKFAQFGKMSIQQKLKELLTKAAAQQNLGVGTKLADEVGLSQPDNKSVPGSPAESNVGEGSLTSGNKRNLNSEARGSSRSRSPVSAVKIGQLEMGDKVSSGSNEEVGKLTRPISRSISADSVSTDLSLPSGNSNREVDEGGYVVCLVVVTSLLSGEISDSKAVLFKAMQAELTLGLKTYFPLRTAGHTAREVFNKMKRLADALAPVLGMEIKESDCVKAMELLDASEADDCYDRNYLKTLREGGFMQYFCDIVTICRNFNSQ</sequence>
<keyword evidence="3" id="KW-1185">Reference proteome</keyword>
<feature type="compositionally biased region" description="Polar residues" evidence="1">
    <location>
        <begin position="124"/>
        <end position="146"/>
    </location>
</feature>
<comment type="caution">
    <text evidence="2">The sequence shown here is derived from an EMBL/GenBank/DDBJ whole genome shotgun (WGS) entry which is preliminary data.</text>
</comment>
<feature type="region of interest" description="Disordered" evidence="1">
    <location>
        <begin position="102"/>
        <end position="175"/>
    </location>
</feature>
<proteinExistence type="predicted"/>
<accession>A0A8J2PG04</accession>
<evidence type="ECO:0000313" key="2">
    <source>
        <dbReference type="EMBL" id="CAG7820783.1"/>
    </source>
</evidence>